<protein>
    <submittedName>
        <fullName evidence="1">Uncharacterized protein</fullName>
    </submittedName>
</protein>
<dbReference type="EMBL" id="GGEC01065848">
    <property type="protein sequence ID" value="MBX46332.1"/>
    <property type="molecule type" value="Transcribed_RNA"/>
</dbReference>
<organism evidence="1">
    <name type="scientific">Rhizophora mucronata</name>
    <name type="common">Asiatic mangrove</name>
    <dbReference type="NCBI Taxonomy" id="61149"/>
    <lineage>
        <taxon>Eukaryota</taxon>
        <taxon>Viridiplantae</taxon>
        <taxon>Streptophyta</taxon>
        <taxon>Embryophyta</taxon>
        <taxon>Tracheophyta</taxon>
        <taxon>Spermatophyta</taxon>
        <taxon>Magnoliopsida</taxon>
        <taxon>eudicotyledons</taxon>
        <taxon>Gunneridae</taxon>
        <taxon>Pentapetalae</taxon>
        <taxon>rosids</taxon>
        <taxon>fabids</taxon>
        <taxon>Malpighiales</taxon>
        <taxon>Rhizophoraceae</taxon>
        <taxon>Rhizophora</taxon>
    </lineage>
</organism>
<reference evidence="1" key="1">
    <citation type="submission" date="2018-02" db="EMBL/GenBank/DDBJ databases">
        <title>Rhizophora mucronata_Transcriptome.</title>
        <authorList>
            <person name="Meera S.P."/>
            <person name="Sreeshan A."/>
            <person name="Augustine A."/>
        </authorList>
    </citation>
    <scope>NUCLEOTIDE SEQUENCE</scope>
    <source>
        <tissue evidence="1">Leaf</tissue>
    </source>
</reference>
<name>A0A2P2NV07_RHIMU</name>
<accession>A0A2P2NV07</accession>
<dbReference type="AlphaFoldDB" id="A0A2P2NV07"/>
<evidence type="ECO:0000313" key="1">
    <source>
        <dbReference type="EMBL" id="MBX46332.1"/>
    </source>
</evidence>
<sequence>MSLTVLVHPKVSHALMLKWLKNKSLSSPLMIHSFKQVLILLLDFTSGNFRN</sequence>
<proteinExistence type="predicted"/>